<dbReference type="AlphaFoldDB" id="A0A1I4U015"/>
<name>A0A1I4U015_9PROT</name>
<reference evidence="2" key="1">
    <citation type="submission" date="2016-10" db="EMBL/GenBank/DDBJ databases">
        <authorList>
            <person name="Varghese N."/>
            <person name="Submissions S."/>
        </authorList>
    </citation>
    <scope>NUCLEOTIDE SEQUENCE [LARGE SCALE GENOMIC DNA]</scope>
    <source>
        <strain evidence="2">Nm44</strain>
    </source>
</reference>
<accession>A0A1I4U015</accession>
<evidence type="ECO:0000313" key="1">
    <source>
        <dbReference type="EMBL" id="SFM82408.1"/>
    </source>
</evidence>
<dbReference type="Proteomes" id="UP000183287">
    <property type="component" value="Unassembled WGS sequence"/>
</dbReference>
<dbReference type="RefSeq" id="WP_074906616.1">
    <property type="nucleotide sequence ID" value="NZ_FOUB01000057.1"/>
</dbReference>
<dbReference type="EMBL" id="FOUB01000057">
    <property type="protein sequence ID" value="SFM82408.1"/>
    <property type="molecule type" value="Genomic_DNA"/>
</dbReference>
<evidence type="ECO:0000313" key="2">
    <source>
        <dbReference type="Proteomes" id="UP000183287"/>
    </source>
</evidence>
<keyword evidence="2" id="KW-1185">Reference proteome</keyword>
<gene>
    <name evidence="1" type="ORF">SAMN05421863_105715</name>
</gene>
<protein>
    <submittedName>
        <fullName evidence="1">Uncharacterized protein</fullName>
    </submittedName>
</protein>
<sequence length="83" mass="9428">MKQRNPVRFVTLRGPVVQDRHSVFLARFDDNSIPITSNDTGLVAAIRHLIDLGEPIDEARRRIALQFMESGNYVFKARCGSRS</sequence>
<proteinExistence type="predicted"/>
<organism evidence="1 2">
    <name type="scientific">Nitrosomonas communis</name>
    <dbReference type="NCBI Taxonomy" id="44574"/>
    <lineage>
        <taxon>Bacteria</taxon>
        <taxon>Pseudomonadati</taxon>
        <taxon>Pseudomonadota</taxon>
        <taxon>Betaproteobacteria</taxon>
        <taxon>Nitrosomonadales</taxon>
        <taxon>Nitrosomonadaceae</taxon>
        <taxon>Nitrosomonas</taxon>
    </lineage>
</organism>